<dbReference type="PANTHER" id="PTHR31977">
    <property type="entry name" value="UPF0696 PROTEIN C11ORF68"/>
    <property type="match status" value="1"/>
</dbReference>
<dbReference type="AlphaFoldDB" id="A0A1G2CFB3"/>
<dbReference type="SUPFAM" id="SSF55418">
    <property type="entry name" value="eIF4e-like"/>
    <property type="match status" value="1"/>
</dbReference>
<name>A0A1G2CFB3_9BACT</name>
<comment type="caution">
    <text evidence="3">The sequence shown here is derived from an EMBL/GenBank/DDBJ whole genome shotgun (WGS) entry which is preliminary data.</text>
</comment>
<dbReference type="InterPro" id="IPR023398">
    <property type="entry name" value="TIF_eIF4e-like"/>
</dbReference>
<proteinExistence type="inferred from homology"/>
<dbReference type="EMBL" id="MHLA01000011">
    <property type="protein sequence ID" value="OGY99926.1"/>
    <property type="molecule type" value="Genomic_DNA"/>
</dbReference>
<gene>
    <name evidence="3" type="ORF">A2945_05560</name>
</gene>
<organism evidence="3 4">
    <name type="scientific">Candidatus Liptonbacteria bacterium RIFCSPLOWO2_01_FULL_52_25</name>
    <dbReference type="NCBI Taxonomy" id="1798650"/>
    <lineage>
        <taxon>Bacteria</taxon>
        <taxon>Candidatus Liptoniibacteriota</taxon>
    </lineage>
</organism>
<comment type="similarity">
    <text evidence="1">Belongs to the UPF0696 family.</text>
</comment>
<reference evidence="3 4" key="1">
    <citation type="journal article" date="2016" name="Nat. Commun.">
        <title>Thousands of microbial genomes shed light on interconnected biogeochemical processes in an aquifer system.</title>
        <authorList>
            <person name="Anantharaman K."/>
            <person name="Brown C.T."/>
            <person name="Hug L.A."/>
            <person name="Sharon I."/>
            <person name="Castelle C.J."/>
            <person name="Probst A.J."/>
            <person name="Thomas B.C."/>
            <person name="Singh A."/>
            <person name="Wilkins M.J."/>
            <person name="Karaoz U."/>
            <person name="Brodie E.L."/>
            <person name="Williams K.H."/>
            <person name="Hubbard S.S."/>
            <person name="Banfield J.F."/>
        </authorList>
    </citation>
    <scope>NUCLEOTIDE SEQUENCE [LARGE SCALE GENOMIC DNA]</scope>
</reference>
<sequence>MDNDYWTHAQRKKGKYPEHTSHGGKWLVFVGSHNLSRIWNKIKIAVEKGKLGSLAKTSRAEHQSSSNGVICVYTYDWKDRQDVQRIREELRKLGIIRKISYKTDEDTERGIYRANSSEKISKYYE</sequence>
<feature type="region of interest" description="Disordered" evidence="2">
    <location>
        <begin position="1"/>
        <end position="20"/>
    </location>
</feature>
<evidence type="ECO:0000256" key="1">
    <source>
        <dbReference type="ARBA" id="ARBA00010568"/>
    </source>
</evidence>
<evidence type="ECO:0008006" key="5">
    <source>
        <dbReference type="Google" id="ProtNLM"/>
    </source>
</evidence>
<dbReference type="Proteomes" id="UP000178880">
    <property type="component" value="Unassembled WGS sequence"/>
</dbReference>
<evidence type="ECO:0000256" key="2">
    <source>
        <dbReference type="SAM" id="MobiDB-lite"/>
    </source>
</evidence>
<dbReference type="Gene3D" id="3.30.760.10">
    <property type="entry name" value="RNA Cap, Translation Initiation Factor Eif4e"/>
    <property type="match status" value="1"/>
</dbReference>
<dbReference type="InterPro" id="IPR015034">
    <property type="entry name" value="Bles03"/>
</dbReference>
<dbReference type="PANTHER" id="PTHR31977:SF1">
    <property type="entry name" value="UPF0696 PROTEIN C11ORF68"/>
    <property type="match status" value="1"/>
</dbReference>
<protein>
    <recommendedName>
        <fullName evidence="5">DUF1917 domain-containing protein</fullName>
    </recommendedName>
</protein>
<dbReference type="Pfam" id="PF08939">
    <property type="entry name" value="Bles03"/>
    <property type="match status" value="1"/>
</dbReference>
<accession>A0A1G2CFB3</accession>
<evidence type="ECO:0000313" key="4">
    <source>
        <dbReference type="Proteomes" id="UP000178880"/>
    </source>
</evidence>
<evidence type="ECO:0000313" key="3">
    <source>
        <dbReference type="EMBL" id="OGY99926.1"/>
    </source>
</evidence>